<keyword evidence="2 5" id="KW-0812">Transmembrane</keyword>
<dbReference type="GO" id="GO:0016020">
    <property type="term" value="C:membrane"/>
    <property type="evidence" value="ECO:0007669"/>
    <property type="project" value="UniProtKB-SubCell"/>
</dbReference>
<dbReference type="OrthoDB" id="252961at2157"/>
<dbReference type="InterPro" id="IPR006685">
    <property type="entry name" value="MscS_channel_2nd"/>
</dbReference>
<protein>
    <submittedName>
        <fullName evidence="7">Mechanosensitive ion channel</fullName>
    </submittedName>
</protein>
<dbReference type="Pfam" id="PF00924">
    <property type="entry name" value="MS_channel_2nd"/>
    <property type="match status" value="1"/>
</dbReference>
<dbReference type="GO" id="GO:0008381">
    <property type="term" value="F:mechanosensitive monoatomic ion channel activity"/>
    <property type="evidence" value="ECO:0007669"/>
    <property type="project" value="InterPro"/>
</dbReference>
<evidence type="ECO:0000256" key="3">
    <source>
        <dbReference type="ARBA" id="ARBA00022989"/>
    </source>
</evidence>
<dbReference type="Gene3D" id="2.30.30.60">
    <property type="match status" value="1"/>
</dbReference>
<reference evidence="8" key="1">
    <citation type="submission" date="2016-10" db="EMBL/GenBank/DDBJ databases">
        <authorList>
            <person name="Varghese N."/>
            <person name="Submissions S."/>
        </authorList>
    </citation>
    <scope>NUCLEOTIDE SEQUENCE [LARGE SCALE GENOMIC DNA]</scope>
    <source>
        <strain evidence="8">CGMCC 1.7739</strain>
    </source>
</reference>
<keyword evidence="4 5" id="KW-0472">Membrane</keyword>
<dbReference type="RefSeq" id="WP_092887237.1">
    <property type="nucleotide sequence ID" value="NZ_FOOQ01000001.1"/>
</dbReference>
<keyword evidence="3 5" id="KW-1133">Transmembrane helix</keyword>
<evidence type="ECO:0000256" key="2">
    <source>
        <dbReference type="ARBA" id="ARBA00022692"/>
    </source>
</evidence>
<sequence>MTRAATRYLAETVWRTLDAFGEGIRAAAPRVLTAVVFLAIAYVGVKIVLAVLRRSLDAVYPEEQDLVVELGVTAASVFLWFGVALTLLDILGMGEIAASLGTAAGFIALGVSYALSNMIADTVAGVYLLRDPDFNPGDRVEADPVTGTVQTIELRKTRFENEDGDTVVVANRDVEKKWTTLADAAA</sequence>
<dbReference type="AlphaFoldDB" id="A0A1I2LE08"/>
<dbReference type="InterPro" id="IPR010920">
    <property type="entry name" value="LSM_dom_sf"/>
</dbReference>
<dbReference type="PANTHER" id="PTHR30221">
    <property type="entry name" value="SMALL-CONDUCTANCE MECHANOSENSITIVE CHANNEL"/>
    <property type="match status" value="1"/>
</dbReference>
<organism evidence="7 8">
    <name type="scientific">Halopelagius inordinatus</name>
    <dbReference type="NCBI Taxonomy" id="553467"/>
    <lineage>
        <taxon>Archaea</taxon>
        <taxon>Methanobacteriati</taxon>
        <taxon>Methanobacteriota</taxon>
        <taxon>Stenosarchaea group</taxon>
        <taxon>Halobacteria</taxon>
        <taxon>Halobacteriales</taxon>
        <taxon>Haloferacaceae</taxon>
    </lineage>
</organism>
<dbReference type="SUPFAM" id="SSF50182">
    <property type="entry name" value="Sm-like ribonucleoproteins"/>
    <property type="match status" value="1"/>
</dbReference>
<dbReference type="EMBL" id="FOOQ01000001">
    <property type="protein sequence ID" value="SFF77514.1"/>
    <property type="molecule type" value="Genomic_DNA"/>
</dbReference>
<evidence type="ECO:0000256" key="1">
    <source>
        <dbReference type="ARBA" id="ARBA00004370"/>
    </source>
</evidence>
<evidence type="ECO:0000256" key="4">
    <source>
        <dbReference type="ARBA" id="ARBA00023136"/>
    </source>
</evidence>
<feature type="transmembrane region" description="Helical" evidence="5">
    <location>
        <begin position="72"/>
        <end position="91"/>
    </location>
</feature>
<evidence type="ECO:0000259" key="6">
    <source>
        <dbReference type="Pfam" id="PF00924"/>
    </source>
</evidence>
<evidence type="ECO:0000256" key="5">
    <source>
        <dbReference type="SAM" id="Phobius"/>
    </source>
</evidence>
<proteinExistence type="predicted"/>
<evidence type="ECO:0000313" key="8">
    <source>
        <dbReference type="Proteomes" id="UP000198876"/>
    </source>
</evidence>
<accession>A0A1I2LE08</accession>
<comment type="subcellular location">
    <subcellularLocation>
        <location evidence="1">Membrane</location>
    </subcellularLocation>
</comment>
<evidence type="ECO:0000313" key="7">
    <source>
        <dbReference type="EMBL" id="SFF77514.1"/>
    </source>
</evidence>
<dbReference type="InterPro" id="IPR045275">
    <property type="entry name" value="MscS_archaea/bacteria_type"/>
</dbReference>
<dbReference type="Proteomes" id="UP000198876">
    <property type="component" value="Unassembled WGS sequence"/>
</dbReference>
<name>A0A1I2LE08_9EURY</name>
<gene>
    <name evidence="7" type="ORF">SAMN04488063_0237</name>
</gene>
<dbReference type="Gene3D" id="1.10.287.1260">
    <property type="match status" value="1"/>
</dbReference>
<feature type="domain" description="Mechanosensitive ion channel MscS" evidence="6">
    <location>
        <begin position="117"/>
        <end position="173"/>
    </location>
</feature>
<dbReference type="InterPro" id="IPR023408">
    <property type="entry name" value="MscS_beta-dom_sf"/>
</dbReference>
<dbReference type="PANTHER" id="PTHR30221:SF1">
    <property type="entry name" value="SMALL-CONDUCTANCE MECHANOSENSITIVE CHANNEL"/>
    <property type="match status" value="1"/>
</dbReference>
<dbReference type="STRING" id="553467.SAMN04488063_0237"/>
<keyword evidence="8" id="KW-1185">Reference proteome</keyword>
<feature type="transmembrane region" description="Helical" evidence="5">
    <location>
        <begin position="31"/>
        <end position="52"/>
    </location>
</feature>
<feature type="transmembrane region" description="Helical" evidence="5">
    <location>
        <begin position="103"/>
        <end position="129"/>
    </location>
</feature>